<dbReference type="InterPro" id="IPR002140">
    <property type="entry name" value="Sdo1/SBDS"/>
</dbReference>
<dbReference type="OrthoDB" id="10253092at2759"/>
<feature type="compositionally biased region" description="Low complexity" evidence="2">
    <location>
        <begin position="252"/>
        <end position="302"/>
    </location>
</feature>
<dbReference type="GO" id="GO:0042256">
    <property type="term" value="P:cytosolic ribosome assembly"/>
    <property type="evidence" value="ECO:0007669"/>
    <property type="project" value="InterPro"/>
</dbReference>
<evidence type="ECO:0000259" key="3">
    <source>
        <dbReference type="Pfam" id="PF01172"/>
    </source>
</evidence>
<sequence>MAEKYQIVRYKIKKKKFEILTKPGTVLNYRNNKCKLNDVLESDAIFLDHRALTQASNQDLISAFGTDDKNACIITILDKGELNLSSNERKEKTDKKKAEIINYIHKYFVDPKTNQSHPIVRIENALVDAKVNVDMNQPVEEQMTEILKKLPGILSVKKVEIEAILKIPHKYLGQSQGIIRKWATVNREKYTPSHYVFEIGVIPGNYDILMKDVQKITEGNADISVSNQQNQQVTQDEQPKGRKGKRKGKGKGNQTNQNPNQKNPNQKNPNQKNPNQKNPNQKNPNQKNQRNNQKNQTQTNQKKGGKKK</sequence>
<evidence type="ECO:0000256" key="1">
    <source>
        <dbReference type="ARBA" id="ARBA00007433"/>
    </source>
</evidence>
<dbReference type="PANTHER" id="PTHR10927:SF4">
    <property type="entry name" value="RIBOSOME MATURATION PROTEIN SDO1 HOMOLOG"/>
    <property type="match status" value="1"/>
</dbReference>
<dbReference type="Proteomes" id="UP001149090">
    <property type="component" value="Unassembled WGS sequence"/>
</dbReference>
<comment type="caution">
    <text evidence="5">The sequence shown here is derived from an EMBL/GenBank/DDBJ whole genome shotgun (WGS) entry which is preliminary data.</text>
</comment>
<evidence type="ECO:0000313" key="6">
    <source>
        <dbReference type="Proteomes" id="UP001149090"/>
    </source>
</evidence>
<dbReference type="AlphaFoldDB" id="A0A9Q0LQK5"/>
<reference evidence="5" key="1">
    <citation type="submission" date="2022-10" db="EMBL/GenBank/DDBJ databases">
        <title>Novel sulphate-reducing endosymbionts in the free-living metamonad Anaeramoeba.</title>
        <authorList>
            <person name="Jerlstrom-Hultqvist J."/>
            <person name="Cepicka I."/>
            <person name="Gallot-Lavallee L."/>
            <person name="Salas-Leiva D."/>
            <person name="Curtis B.A."/>
            <person name="Zahonova K."/>
            <person name="Pipaliya S."/>
            <person name="Dacks J."/>
            <person name="Roger A.J."/>
        </authorList>
    </citation>
    <scope>NUCLEOTIDE SEQUENCE</scope>
    <source>
        <strain evidence="5">BMAN</strain>
    </source>
</reference>
<dbReference type="EMBL" id="JAPDFW010000065">
    <property type="protein sequence ID" value="KAJ5075455.1"/>
    <property type="molecule type" value="Genomic_DNA"/>
</dbReference>
<dbReference type="NCBIfam" id="TIGR00291">
    <property type="entry name" value="RNA_SBDS"/>
    <property type="match status" value="1"/>
</dbReference>
<feature type="compositionally biased region" description="Low complexity" evidence="2">
    <location>
        <begin position="224"/>
        <end position="233"/>
    </location>
</feature>
<dbReference type="Gene3D" id="1.10.10.900">
    <property type="entry name" value="SBDS protein C-terminal domain, subdomain 1"/>
    <property type="match status" value="1"/>
</dbReference>
<name>A0A9Q0LQK5_ANAIG</name>
<proteinExistence type="inferred from homology"/>
<dbReference type="SUPFAM" id="SSF54980">
    <property type="entry name" value="EF-G C-terminal domain-like"/>
    <property type="match status" value="1"/>
</dbReference>
<comment type="similarity">
    <text evidence="1">Belongs to the SDO1/SBDS family.</text>
</comment>
<organism evidence="5 6">
    <name type="scientific">Anaeramoeba ignava</name>
    <name type="common">Anaerobic marine amoeba</name>
    <dbReference type="NCBI Taxonomy" id="1746090"/>
    <lineage>
        <taxon>Eukaryota</taxon>
        <taxon>Metamonada</taxon>
        <taxon>Anaeramoebidae</taxon>
        <taxon>Anaeramoeba</taxon>
    </lineage>
</organism>
<dbReference type="Gene3D" id="3.30.70.240">
    <property type="match status" value="1"/>
</dbReference>
<evidence type="ECO:0000313" key="5">
    <source>
        <dbReference type="EMBL" id="KAJ5075455.1"/>
    </source>
</evidence>
<dbReference type="SUPFAM" id="SSF109728">
    <property type="entry name" value="Hypothetical protein AF0491, middle domain"/>
    <property type="match status" value="1"/>
</dbReference>
<dbReference type="OMA" id="VIKWREN"/>
<feature type="compositionally biased region" description="Basic residues" evidence="2">
    <location>
        <begin position="241"/>
        <end position="250"/>
    </location>
</feature>
<dbReference type="InterPro" id="IPR018978">
    <property type="entry name" value="SDO1/SBDS_central"/>
</dbReference>
<dbReference type="InterPro" id="IPR019783">
    <property type="entry name" value="SDO1/SBDS_N"/>
</dbReference>
<dbReference type="Pfam" id="PF01172">
    <property type="entry name" value="SBDS_N"/>
    <property type="match status" value="1"/>
</dbReference>
<gene>
    <name evidence="5" type="ORF">M0811_07425</name>
</gene>
<evidence type="ECO:0000256" key="2">
    <source>
        <dbReference type="SAM" id="MobiDB-lite"/>
    </source>
</evidence>
<dbReference type="InterPro" id="IPR036786">
    <property type="entry name" value="Ribosome_mat_SBDS_N_sf"/>
</dbReference>
<dbReference type="InterPro" id="IPR035647">
    <property type="entry name" value="EFG_III/V"/>
</dbReference>
<dbReference type="Pfam" id="PF09377">
    <property type="entry name" value="SBDS_domain_II"/>
    <property type="match status" value="1"/>
</dbReference>
<protein>
    <submittedName>
        <fullName evidence="5">Ribosome maturation protein SBDS</fullName>
    </submittedName>
</protein>
<dbReference type="Gene3D" id="3.30.1250.10">
    <property type="entry name" value="Ribosome maturation protein SBDS, N-terminal domain"/>
    <property type="match status" value="1"/>
</dbReference>
<feature type="region of interest" description="Disordered" evidence="2">
    <location>
        <begin position="223"/>
        <end position="308"/>
    </location>
</feature>
<keyword evidence="6" id="KW-1185">Reference proteome</keyword>
<dbReference type="InterPro" id="IPR039100">
    <property type="entry name" value="Sdo1/SBDS-like"/>
</dbReference>
<dbReference type="SUPFAM" id="SSF89895">
    <property type="entry name" value="FYSH domain"/>
    <property type="match status" value="1"/>
</dbReference>
<accession>A0A9Q0LQK5</accession>
<dbReference type="InterPro" id="IPR037188">
    <property type="entry name" value="Sdo1/SBDS_central_sf"/>
</dbReference>
<evidence type="ECO:0000259" key="4">
    <source>
        <dbReference type="Pfam" id="PF09377"/>
    </source>
</evidence>
<dbReference type="PANTHER" id="PTHR10927">
    <property type="entry name" value="RIBOSOME MATURATION PROTEIN SBDS"/>
    <property type="match status" value="1"/>
</dbReference>
<feature type="domain" description="Ribosome maturation protein SDO1/SBDS N-terminal" evidence="3">
    <location>
        <begin position="6"/>
        <end position="90"/>
    </location>
</feature>
<feature type="domain" description="Ribosome maturation protein SDO1/SBDS central" evidence="4">
    <location>
        <begin position="99"/>
        <end position="157"/>
    </location>
</feature>